<organism evidence="2">
    <name type="scientific">uncultured marine bacterium 442</name>
    <dbReference type="NCBI Taxonomy" id="257392"/>
    <lineage>
        <taxon>Bacteria</taxon>
        <taxon>environmental samples</taxon>
    </lineage>
</organism>
<dbReference type="Pfam" id="PF06742">
    <property type="entry name" value="DUF1214"/>
    <property type="match status" value="1"/>
</dbReference>
<feature type="domain" description="DUF1214" evidence="1">
    <location>
        <begin position="263"/>
        <end position="347"/>
    </location>
</feature>
<dbReference type="EMBL" id="AY458639">
    <property type="protein sequence ID" value="AAR37777.1"/>
    <property type="molecule type" value="Genomic_DNA"/>
</dbReference>
<evidence type="ECO:0000259" key="1">
    <source>
        <dbReference type="Pfam" id="PF06742"/>
    </source>
</evidence>
<reference evidence="2" key="1">
    <citation type="submission" date="2003-11" db="EMBL/GenBank/DDBJ databases">
        <authorList>
            <person name="Heidelberg J.F."/>
            <person name="Eisen J.A."/>
            <person name="Nelson W.C."/>
            <person name="DeLong E.F."/>
        </authorList>
    </citation>
    <scope>NUCLEOTIDE SEQUENCE</scope>
</reference>
<dbReference type="InterPro" id="IPR010621">
    <property type="entry name" value="DUF1214"/>
</dbReference>
<reference evidence="2" key="2">
    <citation type="submission" date="2003-12" db="EMBL/GenBank/DDBJ databases">
        <title>Monterey Bay Coastal Ocean Microbial Observatory environmental clone sequencing.</title>
        <authorList>
            <person name="DeLong E.F."/>
        </authorList>
    </citation>
    <scope>NUCLEOTIDE SEQUENCE</scope>
</reference>
<name>Q6SH42_9BACT</name>
<proteinExistence type="predicted"/>
<sequence>MSSSINPESRARATWHQFCDALRDAGDLLIESGVPQDDQTQADGLRYLSRMARAALEWYVEFNDPAFPVLYRPAHETIKLGADNPDNRYQKAVIDGRYEYRLRGTRGSVDYISMATSRGSYAENFTQVETGFLDGNALTVGADGTFEVVISQKQQTGNWLAVSEDSESLLIRQTFRHRDQETPAEITIERLDRHAAPEPLELMTAIAHFEKATAFYRNTTRMFADWSQKISQHPNTLPLWDQAFCQMVGGDPNILYYHGHFKLNNEEAMVITLPSIPACQTWNIQVDNYWMESLDYRYHRVCLNQAQASVNDNGSVTLVLTSTDPGCTNWISTAGHSEGTLCFRWVGAEDSVDPQVTVIPVGDIGNLKNLEAPSI</sequence>
<dbReference type="AlphaFoldDB" id="Q6SH42"/>
<dbReference type="Gene3D" id="2.60.120.1600">
    <property type="match status" value="1"/>
</dbReference>
<accession>Q6SH42</accession>
<gene>
    <name evidence="2" type="ORF">MBMO_EBAC000-63A02.55</name>
</gene>
<evidence type="ECO:0000313" key="2">
    <source>
        <dbReference type="EMBL" id="AAR37777.1"/>
    </source>
</evidence>
<protein>
    <recommendedName>
        <fullName evidence="1">DUF1214 domain-containing protein</fullName>
    </recommendedName>
</protein>